<keyword evidence="1" id="KW-1133">Transmembrane helix</keyword>
<dbReference type="OrthoDB" id="556753at2"/>
<dbReference type="AlphaFoldDB" id="A0A0P1ECU5"/>
<evidence type="ECO:0008006" key="4">
    <source>
        <dbReference type="Google" id="ProtNLM"/>
    </source>
</evidence>
<feature type="transmembrane region" description="Helical" evidence="1">
    <location>
        <begin position="102"/>
        <end position="125"/>
    </location>
</feature>
<reference evidence="2 3" key="1">
    <citation type="submission" date="2015-09" db="EMBL/GenBank/DDBJ databases">
        <authorList>
            <consortium name="Swine Surveillance"/>
        </authorList>
    </citation>
    <scope>NUCLEOTIDE SEQUENCE [LARGE SCALE GENOMIC DNA]</scope>
    <source>
        <strain evidence="2 3">CECT 4292</strain>
    </source>
</reference>
<dbReference type="RefSeq" id="WP_058276765.1">
    <property type="nucleotide sequence ID" value="NZ_CYPU01000021.1"/>
</dbReference>
<organism evidence="2 3">
    <name type="scientific">Ruegeria atlantica</name>
    <dbReference type="NCBI Taxonomy" id="81569"/>
    <lineage>
        <taxon>Bacteria</taxon>
        <taxon>Pseudomonadati</taxon>
        <taxon>Pseudomonadota</taxon>
        <taxon>Alphaproteobacteria</taxon>
        <taxon>Rhodobacterales</taxon>
        <taxon>Roseobacteraceae</taxon>
        <taxon>Ruegeria</taxon>
    </lineage>
</organism>
<name>A0A0P1ECU5_9RHOB</name>
<feature type="transmembrane region" description="Helical" evidence="1">
    <location>
        <begin position="64"/>
        <end position="82"/>
    </location>
</feature>
<sequence length="131" mass="14782">MRVVYILTWVMVAVFLLGETARRGIGYFSINATTMIEDYLCGLLLLAAALTWHSGHRYGPVLMASAWAYGTGGMFVPFAAHLEAWLRQETFRPDHPHEDVNSVILKGVIWAVCLICFAISFRYAVRQRTSQ</sequence>
<dbReference type="GeneID" id="55492453"/>
<evidence type="ECO:0000313" key="2">
    <source>
        <dbReference type="EMBL" id="CUH47021.1"/>
    </source>
</evidence>
<accession>A0A0P1ECU5</accession>
<dbReference type="Proteomes" id="UP000050783">
    <property type="component" value="Unassembled WGS sequence"/>
</dbReference>
<proteinExistence type="predicted"/>
<evidence type="ECO:0000313" key="3">
    <source>
        <dbReference type="Proteomes" id="UP000050783"/>
    </source>
</evidence>
<dbReference type="EMBL" id="CYPU01000021">
    <property type="protein sequence ID" value="CUH47021.1"/>
    <property type="molecule type" value="Genomic_DNA"/>
</dbReference>
<gene>
    <name evidence="2" type="ORF">RUA4292_01188</name>
</gene>
<protein>
    <recommendedName>
        <fullName evidence="4">Integral membrane protein</fullName>
    </recommendedName>
</protein>
<keyword evidence="1" id="KW-0812">Transmembrane</keyword>
<keyword evidence="1" id="KW-0472">Membrane</keyword>
<feature type="transmembrane region" description="Helical" evidence="1">
    <location>
        <begin position="32"/>
        <end position="52"/>
    </location>
</feature>
<evidence type="ECO:0000256" key="1">
    <source>
        <dbReference type="SAM" id="Phobius"/>
    </source>
</evidence>